<accession>A0ABS4TF22</accession>
<dbReference type="EMBL" id="JAGINW010000001">
    <property type="protein sequence ID" value="MBP2323010.1"/>
    <property type="molecule type" value="Genomic_DNA"/>
</dbReference>
<evidence type="ECO:0000313" key="3">
    <source>
        <dbReference type="Proteomes" id="UP001519332"/>
    </source>
</evidence>
<evidence type="ECO:0008006" key="4">
    <source>
        <dbReference type="Google" id="ProtNLM"/>
    </source>
</evidence>
<feature type="compositionally biased region" description="Basic and acidic residues" evidence="1">
    <location>
        <begin position="1"/>
        <end position="20"/>
    </location>
</feature>
<evidence type="ECO:0000313" key="2">
    <source>
        <dbReference type="EMBL" id="MBP2323010.1"/>
    </source>
</evidence>
<comment type="caution">
    <text evidence="2">The sequence shown here is derived from an EMBL/GenBank/DDBJ whole genome shotgun (WGS) entry which is preliminary data.</text>
</comment>
<reference evidence="2 3" key="1">
    <citation type="submission" date="2021-03" db="EMBL/GenBank/DDBJ databases">
        <title>Sequencing the genomes of 1000 actinobacteria strains.</title>
        <authorList>
            <person name="Klenk H.-P."/>
        </authorList>
    </citation>
    <scope>NUCLEOTIDE SEQUENCE [LARGE SCALE GENOMIC DNA]</scope>
    <source>
        <strain evidence="2 3">DSM 46670</strain>
    </source>
</reference>
<gene>
    <name evidence="2" type="ORF">JOF56_003395</name>
</gene>
<name>A0ABS4TF22_9PSEU</name>
<sequence length="51" mass="5698">MARRGSENNHDVPIGDRDYEPPAVLDFGAVLEVTRGVNGTTYEDNNKQTYD</sequence>
<proteinExistence type="predicted"/>
<keyword evidence="3" id="KW-1185">Reference proteome</keyword>
<feature type="region of interest" description="Disordered" evidence="1">
    <location>
        <begin position="1"/>
        <end position="21"/>
    </location>
</feature>
<organism evidence="2 3">
    <name type="scientific">Kibdelosporangium banguiense</name>
    <dbReference type="NCBI Taxonomy" id="1365924"/>
    <lineage>
        <taxon>Bacteria</taxon>
        <taxon>Bacillati</taxon>
        <taxon>Actinomycetota</taxon>
        <taxon>Actinomycetes</taxon>
        <taxon>Pseudonocardiales</taxon>
        <taxon>Pseudonocardiaceae</taxon>
        <taxon>Kibdelosporangium</taxon>
    </lineage>
</organism>
<protein>
    <recommendedName>
        <fullName evidence="4">Lasso RiPP family leader peptide-containing protein</fullName>
    </recommendedName>
</protein>
<evidence type="ECO:0000256" key="1">
    <source>
        <dbReference type="SAM" id="MobiDB-lite"/>
    </source>
</evidence>
<dbReference type="Proteomes" id="UP001519332">
    <property type="component" value="Unassembled WGS sequence"/>
</dbReference>